<evidence type="ECO:0000256" key="1">
    <source>
        <dbReference type="SAM" id="MobiDB-lite"/>
    </source>
</evidence>
<organism evidence="2 3">
    <name type="scientific">Actinomadura harenae</name>
    <dbReference type="NCBI Taxonomy" id="2483351"/>
    <lineage>
        <taxon>Bacteria</taxon>
        <taxon>Bacillati</taxon>
        <taxon>Actinomycetota</taxon>
        <taxon>Actinomycetes</taxon>
        <taxon>Streptosporangiales</taxon>
        <taxon>Thermomonosporaceae</taxon>
        <taxon>Actinomadura</taxon>
    </lineage>
</organism>
<dbReference type="EMBL" id="RFFG01000018">
    <property type="protein sequence ID" value="RMI44479.1"/>
    <property type="molecule type" value="Genomic_DNA"/>
</dbReference>
<accession>A0A3M2M4F1</accession>
<dbReference type="InterPro" id="IPR011990">
    <property type="entry name" value="TPR-like_helical_dom_sf"/>
</dbReference>
<proteinExistence type="predicted"/>
<dbReference type="InterPro" id="IPR021109">
    <property type="entry name" value="Peptidase_aspartic_dom_sf"/>
</dbReference>
<dbReference type="InterPro" id="IPR006311">
    <property type="entry name" value="TAT_signal"/>
</dbReference>
<evidence type="ECO:0000313" key="3">
    <source>
        <dbReference type="Proteomes" id="UP000282674"/>
    </source>
</evidence>
<dbReference type="Pfam" id="PF13650">
    <property type="entry name" value="Asp_protease_2"/>
    <property type="match status" value="1"/>
</dbReference>
<reference evidence="2 3" key="1">
    <citation type="submission" date="2018-10" db="EMBL/GenBank/DDBJ databases">
        <title>Isolation from soil.</title>
        <authorList>
            <person name="Hu J."/>
        </authorList>
    </citation>
    <scope>NUCLEOTIDE SEQUENCE [LARGE SCALE GENOMIC DNA]</scope>
    <source>
        <strain evidence="2 3">NEAU-Ht49</strain>
    </source>
</reference>
<feature type="compositionally biased region" description="Polar residues" evidence="1">
    <location>
        <begin position="50"/>
        <end position="62"/>
    </location>
</feature>
<protein>
    <submittedName>
        <fullName evidence="2">Uncharacterized protein</fullName>
    </submittedName>
</protein>
<gene>
    <name evidence="2" type="ORF">EBO15_12590</name>
</gene>
<dbReference type="CDD" id="cd05483">
    <property type="entry name" value="retropepsin_like_bacteria"/>
    <property type="match status" value="1"/>
</dbReference>
<evidence type="ECO:0000313" key="2">
    <source>
        <dbReference type="EMBL" id="RMI44479.1"/>
    </source>
</evidence>
<dbReference type="AlphaFoldDB" id="A0A3M2M4F1"/>
<dbReference type="InterPro" id="IPR034122">
    <property type="entry name" value="Retropepsin-like_bacterial"/>
</dbReference>
<dbReference type="PROSITE" id="PS51318">
    <property type="entry name" value="TAT"/>
    <property type="match status" value="1"/>
</dbReference>
<dbReference type="Gene3D" id="2.40.70.10">
    <property type="entry name" value="Acid Proteases"/>
    <property type="match status" value="1"/>
</dbReference>
<name>A0A3M2M4F1_9ACTN</name>
<dbReference type="Pfam" id="PF13432">
    <property type="entry name" value="TPR_16"/>
    <property type="match status" value="1"/>
</dbReference>
<keyword evidence="3" id="KW-1185">Reference proteome</keyword>
<sequence length="453" mass="48984">MGVPVGRSRRLARPKEHQMSPPDDHGRRRFLQRTGLAAAAFPLIGGRTSPAATSPTRNTAGTSGDDPDRLFRDGRFAEAEHAYRRALRADPKDAHAAARLGYIALLSNRFGTAERWLSGAIELNPKDADSKRRLAECLVRQDRHAQAIPILEGVGTPLAKASATQYRHLDGAPYRISGPSGTRVPFTFTDPLPVVEASVNGSAPKRFLVDTYATLDLSPDAAKELGLTAYASVPGVAGGAPTTIHLGVLDSLRIGDIEVRNLPVQWTEGPPRPTLPDGTLPDGVFGTTLMYHFLTTMDYARRGLVLRRREDAPRSGGLPLWLAGDHFPCSVGGLNGGRPRMVTLDTGGIGHGLDTTVEIAERLGIAVDRDHPVSSRNGIDVYPCRPDRMSLGRATGRHVLGFAAERVFPGLPGPGLSALTGFDLIANFTHDFFKPYAVTFDYTSMRLRLTRPR</sequence>
<dbReference type="SUPFAM" id="SSF48452">
    <property type="entry name" value="TPR-like"/>
    <property type="match status" value="1"/>
</dbReference>
<dbReference type="OrthoDB" id="3449821at2"/>
<dbReference type="Proteomes" id="UP000282674">
    <property type="component" value="Unassembled WGS sequence"/>
</dbReference>
<feature type="compositionally biased region" description="Basic and acidic residues" evidence="1">
    <location>
        <begin position="13"/>
        <end position="26"/>
    </location>
</feature>
<dbReference type="Gene3D" id="1.25.40.10">
    <property type="entry name" value="Tetratricopeptide repeat domain"/>
    <property type="match status" value="1"/>
</dbReference>
<comment type="caution">
    <text evidence="2">The sequence shown here is derived from an EMBL/GenBank/DDBJ whole genome shotgun (WGS) entry which is preliminary data.</text>
</comment>
<feature type="region of interest" description="Disordered" evidence="1">
    <location>
        <begin position="1"/>
        <end position="70"/>
    </location>
</feature>